<gene>
    <name evidence="2" type="ORF">NOCA2230083</name>
</gene>
<dbReference type="SUPFAM" id="SSF53335">
    <property type="entry name" value="S-adenosyl-L-methionine-dependent methyltransferases"/>
    <property type="match status" value="1"/>
</dbReference>
<evidence type="ECO:0000259" key="1">
    <source>
        <dbReference type="Pfam" id="PF13649"/>
    </source>
</evidence>
<keyword evidence="2" id="KW-0808">Transferase</keyword>
<keyword evidence="2" id="KW-0489">Methyltransferase</keyword>
<dbReference type="InterPro" id="IPR041698">
    <property type="entry name" value="Methyltransf_25"/>
</dbReference>
<dbReference type="AlphaFoldDB" id="A0A2P2BZG0"/>
<dbReference type="GO" id="GO:0008168">
    <property type="term" value="F:methyltransferase activity"/>
    <property type="evidence" value="ECO:0007669"/>
    <property type="project" value="UniProtKB-KW"/>
</dbReference>
<reference evidence="2" key="1">
    <citation type="submission" date="2015-08" db="EMBL/GenBank/DDBJ databases">
        <authorList>
            <person name="Babu N.S."/>
            <person name="Beckwith C.J."/>
            <person name="Beseler K.G."/>
            <person name="Brison A."/>
            <person name="Carone J.V."/>
            <person name="Caskin T.P."/>
            <person name="Diamond M."/>
            <person name="Durham M.E."/>
            <person name="Foxe J.M."/>
            <person name="Go M."/>
            <person name="Henderson B.A."/>
            <person name="Jones I.B."/>
            <person name="McGettigan J.A."/>
            <person name="Micheletti S.J."/>
            <person name="Nasrallah M.E."/>
            <person name="Ortiz D."/>
            <person name="Piller C.R."/>
            <person name="Privatt S.R."/>
            <person name="Schneider S.L."/>
            <person name="Sharp S."/>
            <person name="Smith T.C."/>
            <person name="Stanton J.D."/>
            <person name="Ullery H.E."/>
            <person name="Wilson R.J."/>
            <person name="Serrano M.G."/>
            <person name="Buck G."/>
            <person name="Lee V."/>
            <person name="Wang Y."/>
            <person name="Carvalho R."/>
            <person name="Voegtly L."/>
            <person name="Shi R."/>
            <person name="Duckworth R."/>
            <person name="Johnson A."/>
            <person name="Loviza R."/>
            <person name="Walstead R."/>
            <person name="Shah Z."/>
            <person name="Kiflezghi M."/>
            <person name="Wade K."/>
            <person name="Ball S.L."/>
            <person name="Bradley K.W."/>
            <person name="Asai D.J."/>
            <person name="Bowman C.A."/>
            <person name="Russell D.A."/>
            <person name="Pope W.H."/>
            <person name="Jacobs-Sera D."/>
            <person name="Hendrix R.W."/>
            <person name="Hatfull G.F."/>
        </authorList>
    </citation>
    <scope>NUCLEOTIDE SEQUENCE</scope>
</reference>
<proteinExistence type="predicted"/>
<feature type="domain" description="Methyltransferase" evidence="1">
    <location>
        <begin position="38"/>
        <end position="128"/>
    </location>
</feature>
<sequence>MDANAWDARYAEADLVWSVEPNQFVAAECADLPPGRALDLAAGEGRNAIWLAHRGWEVTAVDFAQAGLEKGRRLAGDASIEWVCGDAVTGEGVDVADLDLVVIAYLQLPAAERGAAVRRGFDALRPGGTFLLVAHDSTNLVHGVGGPQDAAVLMTSEDVVGDLEGREFETIRAERVTRLVDDGHRGTSGQTAYDVLVRLVRR</sequence>
<accession>A0A2P2BZG0</accession>
<evidence type="ECO:0000313" key="2">
    <source>
        <dbReference type="EMBL" id="CUR55163.1"/>
    </source>
</evidence>
<organism evidence="2">
    <name type="scientific">metagenome</name>
    <dbReference type="NCBI Taxonomy" id="256318"/>
    <lineage>
        <taxon>unclassified sequences</taxon>
        <taxon>metagenomes</taxon>
    </lineage>
</organism>
<dbReference type="Gene3D" id="3.40.50.150">
    <property type="entry name" value="Vaccinia Virus protein VP39"/>
    <property type="match status" value="1"/>
</dbReference>
<dbReference type="EMBL" id="CZKA01000016">
    <property type="protein sequence ID" value="CUR55163.1"/>
    <property type="molecule type" value="Genomic_DNA"/>
</dbReference>
<name>A0A2P2BZG0_9ZZZZ</name>
<dbReference type="CDD" id="cd02440">
    <property type="entry name" value="AdoMet_MTases"/>
    <property type="match status" value="1"/>
</dbReference>
<protein>
    <submittedName>
        <fullName evidence="2">Methyltransferase type 12</fullName>
    </submittedName>
</protein>
<dbReference type="Pfam" id="PF13649">
    <property type="entry name" value="Methyltransf_25"/>
    <property type="match status" value="1"/>
</dbReference>
<dbReference type="InterPro" id="IPR029063">
    <property type="entry name" value="SAM-dependent_MTases_sf"/>
</dbReference>
<dbReference type="GO" id="GO:0032259">
    <property type="term" value="P:methylation"/>
    <property type="evidence" value="ECO:0007669"/>
    <property type="project" value="UniProtKB-KW"/>
</dbReference>